<sequence>MASPVKSLVHDDERYQKAFETYLKLSNKHLVEEEFFNNTLPDILDSIGNGKPQINVIGVGSGEGINDMKMLSQLRRKYPGLLLETEVVEPSKRQINKFREKAANSSDLDPIKFIWNQMTASEFEKQWRLRKINKKVDFVHMLNMLYYAEDPGATIDFFQSLLDKNGKLLISLVTNESGWMILWRTFHRELRPQKTDVSFLNTAHIKKLLDERGVSYQTYNLLPEFDITACFTEGDETGELLLDFLTETVNFSKTAPPELKHRVLKLLRDNQCSVERDGKVLFSIEQEIIILEGLG</sequence>
<dbReference type="PROSITE" id="PS51597">
    <property type="entry name" value="SAM_HNMT"/>
    <property type="match status" value="1"/>
</dbReference>
<comment type="subunit">
    <text evidence="1">Monomer.</text>
</comment>
<dbReference type="FunFam" id="3.40.50.150:FF:000118">
    <property type="entry name" value="Histamine N-methyltransferase"/>
    <property type="match status" value="1"/>
</dbReference>
<evidence type="ECO:0000256" key="2">
    <source>
        <dbReference type="ARBA" id="ARBA00022603"/>
    </source>
</evidence>
<keyword evidence="3" id="KW-0808">Transferase</keyword>
<dbReference type="Proteomes" id="UP001460270">
    <property type="component" value="Unassembled WGS sequence"/>
</dbReference>
<protein>
    <recommendedName>
        <fullName evidence="7">Histamine N-methyltransferase</fullName>
    </recommendedName>
</protein>
<evidence type="ECO:0008006" key="7">
    <source>
        <dbReference type="Google" id="ProtNLM"/>
    </source>
</evidence>
<evidence type="ECO:0000256" key="4">
    <source>
        <dbReference type="ARBA" id="ARBA00022691"/>
    </source>
</evidence>
<dbReference type="GO" id="GO:0032259">
    <property type="term" value="P:methylation"/>
    <property type="evidence" value="ECO:0007669"/>
    <property type="project" value="UniProtKB-KW"/>
</dbReference>
<dbReference type="Pfam" id="PF13489">
    <property type="entry name" value="Methyltransf_23"/>
    <property type="match status" value="1"/>
</dbReference>
<reference evidence="6" key="1">
    <citation type="submission" date="2024-04" db="EMBL/GenBank/DDBJ databases">
        <title>Salinicola lusitanus LLJ914,a marine bacterium isolated from the Okinawa Trough.</title>
        <authorList>
            <person name="Li J."/>
        </authorList>
    </citation>
    <scope>NUCLEOTIDE SEQUENCE [LARGE SCALE GENOMIC DNA]</scope>
</reference>
<evidence type="ECO:0000256" key="3">
    <source>
        <dbReference type="ARBA" id="ARBA00022679"/>
    </source>
</evidence>
<dbReference type="GO" id="GO:0008170">
    <property type="term" value="F:N-methyltransferase activity"/>
    <property type="evidence" value="ECO:0007669"/>
    <property type="project" value="InterPro"/>
</dbReference>
<gene>
    <name evidence="5" type="ORF">WMY93_008315</name>
</gene>
<keyword evidence="4" id="KW-0949">S-adenosyl-L-methionine</keyword>
<dbReference type="InterPro" id="IPR016673">
    <property type="entry name" value="HHMT-like"/>
</dbReference>
<evidence type="ECO:0000256" key="1">
    <source>
        <dbReference type="ARBA" id="ARBA00011245"/>
    </source>
</evidence>
<evidence type="ECO:0000313" key="6">
    <source>
        <dbReference type="Proteomes" id="UP001460270"/>
    </source>
</evidence>
<proteinExistence type="predicted"/>
<dbReference type="Gene3D" id="3.40.50.150">
    <property type="entry name" value="Vaccinia Virus protein VP39"/>
    <property type="match status" value="1"/>
</dbReference>
<dbReference type="EMBL" id="JBBPFD010000005">
    <property type="protein sequence ID" value="KAK7926005.1"/>
    <property type="molecule type" value="Genomic_DNA"/>
</dbReference>
<accession>A0AAW0PJ46</accession>
<organism evidence="5 6">
    <name type="scientific">Mugilogobius chulae</name>
    <name type="common">yellowstripe goby</name>
    <dbReference type="NCBI Taxonomy" id="88201"/>
    <lineage>
        <taxon>Eukaryota</taxon>
        <taxon>Metazoa</taxon>
        <taxon>Chordata</taxon>
        <taxon>Craniata</taxon>
        <taxon>Vertebrata</taxon>
        <taxon>Euteleostomi</taxon>
        <taxon>Actinopterygii</taxon>
        <taxon>Neopterygii</taxon>
        <taxon>Teleostei</taxon>
        <taxon>Neoteleostei</taxon>
        <taxon>Acanthomorphata</taxon>
        <taxon>Gobiaria</taxon>
        <taxon>Gobiiformes</taxon>
        <taxon>Gobioidei</taxon>
        <taxon>Gobiidae</taxon>
        <taxon>Gobionellinae</taxon>
        <taxon>Mugilogobius</taxon>
    </lineage>
</organism>
<name>A0AAW0PJ46_9GOBI</name>
<keyword evidence="6" id="KW-1185">Reference proteome</keyword>
<dbReference type="AlphaFoldDB" id="A0AAW0PJ46"/>
<evidence type="ECO:0000313" key="5">
    <source>
        <dbReference type="EMBL" id="KAK7926005.1"/>
    </source>
</evidence>
<comment type="caution">
    <text evidence="5">The sequence shown here is derived from an EMBL/GenBank/DDBJ whole genome shotgun (WGS) entry which is preliminary data.</text>
</comment>
<dbReference type="SUPFAM" id="SSF53335">
    <property type="entry name" value="S-adenosyl-L-methionine-dependent methyltransferases"/>
    <property type="match status" value="1"/>
</dbReference>
<dbReference type="InterPro" id="IPR029063">
    <property type="entry name" value="SAM-dependent_MTases_sf"/>
</dbReference>
<dbReference type="PIRSF" id="PIRSF016616">
    <property type="entry name" value="HHMT"/>
    <property type="match status" value="1"/>
</dbReference>
<keyword evidence="2" id="KW-0489">Methyltransferase</keyword>